<dbReference type="PANTHER" id="PTHR24300:SF180">
    <property type="entry name" value="CYTOCHROME P450 2A6"/>
    <property type="match status" value="1"/>
</dbReference>
<evidence type="ECO:0000256" key="9">
    <source>
        <dbReference type="ARBA" id="ARBA00023002"/>
    </source>
</evidence>
<dbReference type="OMA" id="CREGLPC"/>
<evidence type="ECO:0000256" key="12">
    <source>
        <dbReference type="ARBA" id="ARBA00023136"/>
    </source>
</evidence>
<evidence type="ECO:0000256" key="8">
    <source>
        <dbReference type="ARBA" id="ARBA00022848"/>
    </source>
</evidence>
<organism evidence="13 14">
    <name type="scientific">Varanus komodoensis</name>
    <name type="common">Komodo dragon</name>
    <dbReference type="NCBI Taxonomy" id="61221"/>
    <lineage>
        <taxon>Eukaryota</taxon>
        <taxon>Metazoa</taxon>
        <taxon>Chordata</taxon>
        <taxon>Craniata</taxon>
        <taxon>Vertebrata</taxon>
        <taxon>Euteleostomi</taxon>
        <taxon>Lepidosauria</taxon>
        <taxon>Squamata</taxon>
        <taxon>Bifurcata</taxon>
        <taxon>Unidentata</taxon>
        <taxon>Episquamata</taxon>
        <taxon>Toxicofera</taxon>
        <taxon>Anguimorpha</taxon>
        <taxon>Paleoanguimorpha</taxon>
        <taxon>Varanoidea</taxon>
        <taxon>Varanidae</taxon>
        <taxon>Varanus</taxon>
    </lineage>
</organism>
<dbReference type="PRINTS" id="PR00463">
    <property type="entry name" value="EP450I"/>
</dbReference>
<dbReference type="InterPro" id="IPR050182">
    <property type="entry name" value="Cytochrome_P450_fam2"/>
</dbReference>
<protein>
    <submittedName>
        <fullName evidence="13">Uncharacterized protein</fullName>
    </submittedName>
</protein>
<dbReference type="PANTHER" id="PTHR24300">
    <property type="entry name" value="CYTOCHROME P450 508A4-RELATED"/>
    <property type="match status" value="1"/>
</dbReference>
<dbReference type="GO" id="GO:0005506">
    <property type="term" value="F:iron ion binding"/>
    <property type="evidence" value="ECO:0007669"/>
    <property type="project" value="InterPro"/>
</dbReference>
<evidence type="ECO:0000256" key="6">
    <source>
        <dbReference type="ARBA" id="ARBA00022723"/>
    </source>
</evidence>
<dbReference type="InterPro" id="IPR001128">
    <property type="entry name" value="Cyt_P450"/>
</dbReference>
<evidence type="ECO:0000256" key="3">
    <source>
        <dbReference type="ARBA" id="ARBA00004406"/>
    </source>
</evidence>
<keyword evidence="11" id="KW-0503">Monooxygenase</keyword>
<keyword evidence="8" id="KW-0492">Microsome</keyword>
<name>A0A8D2L767_VARKO</name>
<dbReference type="AlphaFoldDB" id="A0A8D2L767"/>
<keyword evidence="9" id="KW-0560">Oxidoreductase</keyword>
<dbReference type="Gene3D" id="1.10.630.10">
    <property type="entry name" value="Cytochrome P450"/>
    <property type="match status" value="1"/>
</dbReference>
<comment type="cofactor">
    <cofactor evidence="1">
        <name>heme</name>
        <dbReference type="ChEBI" id="CHEBI:30413"/>
    </cofactor>
</comment>
<proteinExistence type="inferred from homology"/>
<dbReference type="GO" id="GO:0006805">
    <property type="term" value="P:xenobiotic metabolic process"/>
    <property type="evidence" value="ECO:0007669"/>
    <property type="project" value="TreeGrafter"/>
</dbReference>
<dbReference type="SUPFAM" id="SSF48264">
    <property type="entry name" value="Cytochrome P450"/>
    <property type="match status" value="1"/>
</dbReference>
<dbReference type="PRINTS" id="PR01684">
    <property type="entry name" value="EP450ICYP2A"/>
</dbReference>
<dbReference type="GO" id="GO:0005789">
    <property type="term" value="C:endoplasmic reticulum membrane"/>
    <property type="evidence" value="ECO:0007669"/>
    <property type="project" value="UniProtKB-SubCell"/>
</dbReference>
<evidence type="ECO:0000313" key="13">
    <source>
        <dbReference type="Ensembl" id="ENSVKKP00000017867.1"/>
    </source>
</evidence>
<keyword evidence="12" id="KW-0472">Membrane</keyword>
<reference evidence="13" key="2">
    <citation type="submission" date="2025-09" db="UniProtKB">
        <authorList>
            <consortium name="Ensembl"/>
        </authorList>
    </citation>
    <scope>IDENTIFICATION</scope>
</reference>
<keyword evidence="14" id="KW-1185">Reference proteome</keyword>
<reference evidence="13" key="1">
    <citation type="submission" date="2025-08" db="UniProtKB">
        <authorList>
            <consortium name="Ensembl"/>
        </authorList>
    </citation>
    <scope>IDENTIFICATION</scope>
</reference>
<dbReference type="InterPro" id="IPR002401">
    <property type="entry name" value="Cyt_P450_E_grp-I"/>
</dbReference>
<dbReference type="FunFam" id="1.10.630.10:FF:000238">
    <property type="entry name" value="Cytochrome P450 2A6"/>
    <property type="match status" value="1"/>
</dbReference>
<comment type="similarity">
    <text evidence="4">Belongs to the cytochrome P450 family.</text>
</comment>
<evidence type="ECO:0000256" key="5">
    <source>
        <dbReference type="ARBA" id="ARBA00022617"/>
    </source>
</evidence>
<dbReference type="Pfam" id="PF00067">
    <property type="entry name" value="p450"/>
    <property type="match status" value="1"/>
</dbReference>
<dbReference type="Ensembl" id="ENSVKKT00000018319.1">
    <property type="protein sequence ID" value="ENSVKKP00000017867.1"/>
    <property type="gene ID" value="ENSVKKG00000012023.1"/>
</dbReference>
<comment type="subcellular location">
    <subcellularLocation>
        <location evidence="3">Endoplasmic reticulum membrane</location>
        <topology evidence="3">Peripheral membrane protein</topology>
    </subcellularLocation>
    <subcellularLocation>
        <location evidence="2">Microsome membrane</location>
        <topology evidence="2">Peripheral membrane protein</topology>
    </subcellularLocation>
</comment>
<keyword evidence="5" id="KW-0349">Heme</keyword>
<evidence type="ECO:0000256" key="4">
    <source>
        <dbReference type="ARBA" id="ARBA00010617"/>
    </source>
</evidence>
<evidence type="ECO:0000256" key="11">
    <source>
        <dbReference type="ARBA" id="ARBA00023033"/>
    </source>
</evidence>
<keyword evidence="7" id="KW-0256">Endoplasmic reticulum</keyword>
<evidence type="ECO:0000256" key="10">
    <source>
        <dbReference type="ARBA" id="ARBA00023004"/>
    </source>
</evidence>
<dbReference type="Proteomes" id="UP000694545">
    <property type="component" value="Unplaced"/>
</dbReference>
<evidence type="ECO:0000313" key="14">
    <source>
        <dbReference type="Proteomes" id="UP000694545"/>
    </source>
</evidence>
<evidence type="ECO:0000256" key="1">
    <source>
        <dbReference type="ARBA" id="ARBA00001971"/>
    </source>
</evidence>
<keyword evidence="10" id="KW-0408">Iron</keyword>
<dbReference type="GO" id="GO:0008392">
    <property type="term" value="F:arachidonate epoxygenase activity"/>
    <property type="evidence" value="ECO:0007669"/>
    <property type="project" value="TreeGrafter"/>
</dbReference>
<dbReference type="InterPro" id="IPR008067">
    <property type="entry name" value="Cyt_P450_E_grp-I_CYP2A-like"/>
</dbReference>
<dbReference type="GO" id="GO:0020037">
    <property type="term" value="F:heme binding"/>
    <property type="evidence" value="ECO:0007669"/>
    <property type="project" value="InterPro"/>
</dbReference>
<dbReference type="InterPro" id="IPR036396">
    <property type="entry name" value="Cyt_P450_sf"/>
</dbReference>
<dbReference type="GO" id="GO:0019373">
    <property type="term" value="P:epoxygenase P450 pathway"/>
    <property type="evidence" value="ECO:0007669"/>
    <property type="project" value="TreeGrafter"/>
</dbReference>
<keyword evidence="6" id="KW-0479">Metal-binding</keyword>
<sequence>SECLFLSHGAAPPFSPSFWQIGEKYGPVFMIHLGPRRVVVLCGYDAVKEALVDQAEEFSGRGEQATFDWLFRGYGVAFSSGERARQLRRFSLTTLRNFGMGKRSIEERILEEAHFLVEAVQSMEGAPFDPTYILSRSVSNVISSVIFGKRFDYEDQEFLSMLNNMLEIFHFTATPWGQLYDMFSGVMWFLPGPQRKVFRHLTGLGEFMARKAQASQESLDPGAPRDFMECFLVKMLQEKGSPGSEFFQKNLVATALNIFFGGTETVSTTLRYALLILLKYPEVEEKLHEEIDRVVGRNRSPKMEDRPRMPYTEAVICEIQRFTDMLPMALARRVTRDTQFRGYSIPKGTEVFPMLGSVMRDPKYFARPEVFDPQHFLDENGQFKKNSAFMPFSVGELANLISASPRGSLQFWGAGKLTERLIMYYYYCISMYFIML</sequence>
<accession>A0A8D2L767</accession>
<evidence type="ECO:0000256" key="2">
    <source>
        <dbReference type="ARBA" id="ARBA00004174"/>
    </source>
</evidence>
<evidence type="ECO:0000256" key="7">
    <source>
        <dbReference type="ARBA" id="ARBA00022824"/>
    </source>
</evidence>
<dbReference type="GO" id="GO:0016712">
    <property type="term" value="F:oxidoreductase activity, acting on paired donors, with incorporation or reduction of molecular oxygen, reduced flavin or flavoprotein as one donor, and incorporation of one atom of oxygen"/>
    <property type="evidence" value="ECO:0007669"/>
    <property type="project" value="InterPro"/>
</dbReference>